<gene>
    <name evidence="1" type="ORF">P255_02863</name>
</gene>
<proteinExistence type="predicted"/>
<evidence type="ECO:0000313" key="1">
    <source>
        <dbReference type="EMBL" id="ESK48220.1"/>
    </source>
</evidence>
<evidence type="ECO:0000313" key="2">
    <source>
        <dbReference type="Proteomes" id="UP000018418"/>
    </source>
</evidence>
<dbReference type="HOGENOM" id="CLU_175511_0_0_6"/>
<name>V2UHT4_9GAMM</name>
<organism evidence="1 2">
    <name type="scientific">Acinetobacter brisouii CIP 110357</name>
    <dbReference type="NCBI Taxonomy" id="1341683"/>
    <lineage>
        <taxon>Bacteria</taxon>
        <taxon>Pseudomonadati</taxon>
        <taxon>Pseudomonadota</taxon>
        <taxon>Gammaproteobacteria</taxon>
        <taxon>Moraxellales</taxon>
        <taxon>Moraxellaceae</taxon>
        <taxon>Acinetobacter</taxon>
    </lineage>
</organism>
<dbReference type="EMBL" id="AYEU01000012">
    <property type="protein sequence ID" value="ESK48220.1"/>
    <property type="molecule type" value="Genomic_DNA"/>
</dbReference>
<dbReference type="RefSeq" id="WP_004898433.1">
    <property type="nucleotide sequence ID" value="NZ_BBTI01000014.1"/>
</dbReference>
<sequence>MFIDSLMSFLQKINAESELEEWYLSNFIDEFVCKLSPPDAFEMSSYVIEVIKNDSKFSYTYELLTILLALQRQSNTAQIPVNLINEPQFLNEIIENSSEEYVQYLVDELAKNYKINSKTYNH</sequence>
<dbReference type="AlphaFoldDB" id="V2UHT4"/>
<accession>V2UHT4</accession>
<keyword evidence="2" id="KW-1185">Reference proteome</keyword>
<dbReference type="OrthoDB" id="6712183at2"/>
<reference evidence="1 2" key="1">
    <citation type="submission" date="2013-10" db="EMBL/GenBank/DDBJ databases">
        <title>The Genome Sequence of Acinetobacter brisouii CIP 110357.</title>
        <authorList>
            <consortium name="The Broad Institute Genomics Platform"/>
            <consortium name="The Broad Institute Genome Sequencing Center for Infectious Disease"/>
            <person name="Cerqueira G."/>
            <person name="Feldgarden M."/>
            <person name="Courvalin P."/>
            <person name="Grillot-Courvalin C."/>
            <person name="Clermont D."/>
            <person name="Rocha E."/>
            <person name="Yoon E.-J."/>
            <person name="Nemec A."/>
            <person name="Young S.K."/>
            <person name="Zeng Q."/>
            <person name="Gargeya S."/>
            <person name="Fitzgerald M."/>
            <person name="Abouelleil A."/>
            <person name="Alvarado L."/>
            <person name="Berlin A.M."/>
            <person name="Chapman S.B."/>
            <person name="Gainer-Dewar J."/>
            <person name="Goldberg J."/>
            <person name="Gnerre S."/>
            <person name="Griggs A."/>
            <person name="Gujja S."/>
            <person name="Hansen M."/>
            <person name="Howarth C."/>
            <person name="Imamovic A."/>
            <person name="Ireland A."/>
            <person name="Larimer J."/>
            <person name="McCowan C."/>
            <person name="Murphy C."/>
            <person name="Pearson M."/>
            <person name="Poon T.W."/>
            <person name="Priest M."/>
            <person name="Roberts A."/>
            <person name="Saif S."/>
            <person name="Shea T."/>
            <person name="Sykes S."/>
            <person name="Wortman J."/>
            <person name="Nusbaum C."/>
            <person name="Birren B."/>
        </authorList>
    </citation>
    <scope>NUCLEOTIDE SEQUENCE [LARGE SCALE GENOMIC DNA]</scope>
    <source>
        <strain evidence="1 2">CIP 110357</strain>
    </source>
</reference>
<protein>
    <recommendedName>
        <fullName evidence="3">Immunity protein 30 domain-containing protein</fullName>
    </recommendedName>
</protein>
<evidence type="ECO:0008006" key="3">
    <source>
        <dbReference type="Google" id="ProtNLM"/>
    </source>
</evidence>
<comment type="caution">
    <text evidence="1">The sequence shown here is derived from an EMBL/GenBank/DDBJ whole genome shotgun (WGS) entry which is preliminary data.</text>
</comment>
<dbReference type="PATRIC" id="fig|1341683.3.peg.2834"/>
<dbReference type="Proteomes" id="UP000018418">
    <property type="component" value="Unassembled WGS sequence"/>
</dbReference>